<dbReference type="EMBL" id="AZFX01000094">
    <property type="protein sequence ID" value="KRM08041.1"/>
    <property type="molecule type" value="Genomic_DNA"/>
</dbReference>
<feature type="transmembrane region" description="Helical" evidence="6">
    <location>
        <begin position="88"/>
        <end position="106"/>
    </location>
</feature>
<evidence type="ECO:0000256" key="3">
    <source>
        <dbReference type="ARBA" id="ARBA00022692"/>
    </source>
</evidence>
<dbReference type="PIRSF" id="PIRSF018968">
    <property type="entry name" value="ABC_permease_BceB"/>
    <property type="match status" value="1"/>
</dbReference>
<evidence type="ECO:0000259" key="7">
    <source>
        <dbReference type="Pfam" id="PF02687"/>
    </source>
</evidence>
<feature type="transmembrane region" description="Helical" evidence="6">
    <location>
        <begin position="537"/>
        <end position="561"/>
    </location>
</feature>
<organism evidence="8 9">
    <name type="scientific">Lapidilactobacillus concavus DSM 17758</name>
    <dbReference type="NCBI Taxonomy" id="1423735"/>
    <lineage>
        <taxon>Bacteria</taxon>
        <taxon>Bacillati</taxon>
        <taxon>Bacillota</taxon>
        <taxon>Bacilli</taxon>
        <taxon>Lactobacillales</taxon>
        <taxon>Lactobacillaceae</taxon>
        <taxon>Lapidilactobacillus</taxon>
    </lineage>
</organism>
<feature type="transmembrane region" description="Helical" evidence="6">
    <location>
        <begin position="33"/>
        <end position="54"/>
    </location>
</feature>
<comment type="subcellular location">
    <subcellularLocation>
        <location evidence="1 6">Cell membrane</location>
        <topology evidence="1 6">Multi-pass membrane protein</topology>
    </subcellularLocation>
</comment>
<feature type="transmembrane region" description="Helical" evidence="6">
    <location>
        <begin position="597"/>
        <end position="618"/>
    </location>
</feature>
<keyword evidence="4 6" id="KW-1133">Transmembrane helix</keyword>
<dbReference type="Proteomes" id="UP000051315">
    <property type="component" value="Unassembled WGS sequence"/>
</dbReference>
<evidence type="ECO:0000313" key="9">
    <source>
        <dbReference type="Proteomes" id="UP000051315"/>
    </source>
</evidence>
<feature type="transmembrane region" description="Helical" evidence="6">
    <location>
        <begin position="624"/>
        <end position="643"/>
    </location>
</feature>
<feature type="domain" description="ABC3 transporter permease C-terminal" evidence="7">
    <location>
        <begin position="38"/>
        <end position="157"/>
    </location>
</feature>
<dbReference type="InterPro" id="IPR027022">
    <property type="entry name" value="ABC_permease_BceB-typ"/>
</dbReference>
<sequence length="666" mass="76067">MVAISLLVMAAYASLTAYTDEHLRTLVNSNPMLVMLLVLFVAILVFSLLIIFYANRFLLQQQHQEIGVEILSGLSRGQIARLFSYENVLGEGLALVAGLVLGMLFSKLYGMLLLRLMNVSAQIDRWFSFEALWMTVVGFLVIFIVIALIDSFRISRLKLAQLVYGRVSRTTSPHPRRDFALACVGLALLIASYVGLFKLDWFPTIENMRFDQASSFALYFISFALFVGVWLCYRNALPVFLSWLRRQHWAFTRRHLLDFAVAGKKFRQHYQSLSLTTLFVTASIVMLGSAAAMFAFGNRSLQEEVPIDLVTDRQHQAQVLKKIADAGGRSKRLTYFSIKIAPAQLTGPRHEQIMAGHTLPLEIISLTDYQKASRHQNDLLPLNLKRTQSMYISRDFYLQHVPERVLLQNKVKLAQSGIPDLQIKAFSRSYPLGGYLFFNNLLVVNDSVFDQLSSKNSRELLAYQVKRLQPAGQTLTELDEASFKDRAMRQLIYHDAKHLKDVQMTLLRDEPQDDQADYLSNNYYVRGPVHALIERSLGLAVFVVGTLGILTTFAWASIFSLRQLAEAQNDRFEYLTMKKIGISQSALTRFVVNYHRFVYLLPVLFGTINGLLIMQVVGGNLDHLQLRLLYLLTGIILIIYEGFHHFTIRRYRRIIEQLKPSTQRLK</sequence>
<evidence type="ECO:0000256" key="1">
    <source>
        <dbReference type="ARBA" id="ARBA00004651"/>
    </source>
</evidence>
<dbReference type="GO" id="GO:0055085">
    <property type="term" value="P:transmembrane transport"/>
    <property type="evidence" value="ECO:0007669"/>
    <property type="project" value="UniProtKB-UniRule"/>
</dbReference>
<evidence type="ECO:0000256" key="2">
    <source>
        <dbReference type="ARBA" id="ARBA00022475"/>
    </source>
</evidence>
<feature type="transmembrane region" description="Helical" evidence="6">
    <location>
        <begin position="179"/>
        <end position="196"/>
    </location>
</feature>
<comment type="similarity">
    <text evidence="6">Belongs to the ABC-4 integral membrane protein family.</text>
</comment>
<reference evidence="8 9" key="1">
    <citation type="journal article" date="2015" name="Genome Announc.">
        <title>Expanding the biotechnology potential of lactobacilli through comparative genomics of 213 strains and associated genera.</title>
        <authorList>
            <person name="Sun Z."/>
            <person name="Harris H.M."/>
            <person name="McCann A."/>
            <person name="Guo C."/>
            <person name="Argimon S."/>
            <person name="Zhang W."/>
            <person name="Yang X."/>
            <person name="Jeffery I.B."/>
            <person name="Cooney J.C."/>
            <person name="Kagawa T.F."/>
            <person name="Liu W."/>
            <person name="Song Y."/>
            <person name="Salvetti E."/>
            <person name="Wrobel A."/>
            <person name="Rasinkangas P."/>
            <person name="Parkhill J."/>
            <person name="Rea M.C."/>
            <person name="O'Sullivan O."/>
            <person name="Ritari J."/>
            <person name="Douillard F.P."/>
            <person name="Paul Ross R."/>
            <person name="Yang R."/>
            <person name="Briner A.E."/>
            <person name="Felis G.E."/>
            <person name="de Vos W.M."/>
            <person name="Barrangou R."/>
            <person name="Klaenhammer T.R."/>
            <person name="Caufield P.W."/>
            <person name="Cui Y."/>
            <person name="Zhang H."/>
            <person name="O'Toole P.W."/>
        </authorList>
    </citation>
    <scope>NUCLEOTIDE SEQUENCE [LARGE SCALE GENOMIC DNA]</scope>
    <source>
        <strain evidence="8 9">DSM 17758</strain>
    </source>
</reference>
<evidence type="ECO:0000256" key="5">
    <source>
        <dbReference type="ARBA" id="ARBA00023136"/>
    </source>
</evidence>
<keyword evidence="9" id="KW-1185">Reference proteome</keyword>
<dbReference type="PANTHER" id="PTHR46795">
    <property type="entry name" value="ABC TRANSPORTER PERMEASE-RELATED-RELATED"/>
    <property type="match status" value="1"/>
</dbReference>
<feature type="transmembrane region" description="Helical" evidence="6">
    <location>
        <begin position="216"/>
        <end position="244"/>
    </location>
</feature>
<proteinExistence type="inferred from homology"/>
<keyword evidence="2 6" id="KW-1003">Cell membrane</keyword>
<dbReference type="Pfam" id="PF02687">
    <property type="entry name" value="FtsX"/>
    <property type="match status" value="1"/>
</dbReference>
<dbReference type="InterPro" id="IPR052536">
    <property type="entry name" value="ABC-4_Integral_Memb_Prot"/>
</dbReference>
<dbReference type="AlphaFoldDB" id="A0A0R1VY92"/>
<evidence type="ECO:0000313" key="8">
    <source>
        <dbReference type="EMBL" id="KRM08041.1"/>
    </source>
</evidence>
<dbReference type="InterPro" id="IPR003838">
    <property type="entry name" value="ABC3_permease_C"/>
</dbReference>
<evidence type="ECO:0000256" key="4">
    <source>
        <dbReference type="ARBA" id="ARBA00022989"/>
    </source>
</evidence>
<keyword evidence="3 6" id="KW-0812">Transmembrane</keyword>
<dbReference type="PANTHER" id="PTHR46795:SF3">
    <property type="entry name" value="ABC TRANSPORTER PERMEASE"/>
    <property type="match status" value="1"/>
</dbReference>
<gene>
    <name evidence="8" type="ORF">FC15_GL000717</name>
</gene>
<keyword evidence="5 6" id="KW-0472">Membrane</keyword>
<protein>
    <recommendedName>
        <fullName evidence="7">ABC3 transporter permease C-terminal domain-containing protein</fullName>
    </recommendedName>
</protein>
<comment type="caution">
    <text evidence="8">The sequence shown here is derived from an EMBL/GenBank/DDBJ whole genome shotgun (WGS) entry which is preliminary data.</text>
</comment>
<dbReference type="PATRIC" id="fig|1423735.3.peg.749"/>
<accession>A0A0R1VY92</accession>
<feature type="transmembrane region" description="Helical" evidence="6">
    <location>
        <begin position="126"/>
        <end position="149"/>
    </location>
</feature>
<evidence type="ECO:0000256" key="6">
    <source>
        <dbReference type="PIRNR" id="PIRNR018968"/>
    </source>
</evidence>
<dbReference type="GO" id="GO:0005886">
    <property type="term" value="C:plasma membrane"/>
    <property type="evidence" value="ECO:0007669"/>
    <property type="project" value="UniProtKB-SubCell"/>
</dbReference>
<name>A0A0R1VY92_9LACO</name>
<feature type="transmembrane region" description="Helical" evidence="6">
    <location>
        <begin position="273"/>
        <end position="296"/>
    </location>
</feature>
<keyword evidence="6" id="KW-0813">Transport</keyword>
<dbReference type="STRING" id="1423735.FC15_GL000717"/>